<keyword evidence="2" id="KW-0614">Plasmid</keyword>
<feature type="transmembrane region" description="Helical" evidence="1">
    <location>
        <begin position="44"/>
        <end position="65"/>
    </location>
</feature>
<dbReference type="AlphaFoldDB" id="A0A8B0SUB4"/>
<dbReference type="SUPFAM" id="SSF82866">
    <property type="entry name" value="Multidrug efflux transporter AcrB transmembrane domain"/>
    <property type="match status" value="1"/>
</dbReference>
<evidence type="ECO:0000313" key="2">
    <source>
        <dbReference type="EMBL" id="QTX14300.1"/>
    </source>
</evidence>
<name>A0A8B0SUB4_KLEPN</name>
<protein>
    <submittedName>
        <fullName evidence="2">Cobalt-zinc-cadmium resistance protein CzcA</fullName>
    </submittedName>
</protein>
<dbReference type="PANTHER" id="PTHR32063">
    <property type="match status" value="1"/>
</dbReference>
<keyword evidence="1" id="KW-1133">Transmembrane helix</keyword>
<feature type="transmembrane region" description="Helical" evidence="1">
    <location>
        <begin position="71"/>
        <end position="94"/>
    </location>
</feature>
<dbReference type="Pfam" id="PF00873">
    <property type="entry name" value="ACR_tran"/>
    <property type="match status" value="1"/>
</dbReference>
<accession>A0A8B0SUB4</accession>
<keyword evidence="1" id="KW-0472">Membrane</keyword>
<sequence length="123" mass="13685">MVMLMYLRHAIEAHPELSRKETFTPEGLDEALYHGAVLRVRPKAMTVAVIIAGLLPILWGTGAGSEVMSRIAAPMIGGMITAPLLSLFIIPAAYKLIWLRRHKKRVLNLKGHPLWVSFFTDSP</sequence>
<dbReference type="GO" id="GO:0042910">
    <property type="term" value="F:xenobiotic transmembrane transporter activity"/>
    <property type="evidence" value="ECO:0007669"/>
    <property type="project" value="TreeGrafter"/>
</dbReference>
<geneLocation type="plasmid" evidence="2">
    <name>p17-15-vir-like</name>
</geneLocation>
<keyword evidence="1" id="KW-0812">Transmembrane</keyword>
<dbReference type="GO" id="GO:0005886">
    <property type="term" value="C:plasma membrane"/>
    <property type="evidence" value="ECO:0007669"/>
    <property type="project" value="TreeGrafter"/>
</dbReference>
<evidence type="ECO:0000256" key="1">
    <source>
        <dbReference type="SAM" id="Phobius"/>
    </source>
</evidence>
<dbReference type="InterPro" id="IPR001036">
    <property type="entry name" value="Acrflvin-R"/>
</dbReference>
<dbReference type="EMBL" id="MN956836">
    <property type="protein sequence ID" value="QTX14300.1"/>
    <property type="molecule type" value="Genomic_DNA"/>
</dbReference>
<reference evidence="2" key="1">
    <citation type="submission" date="2020-01" db="EMBL/GenBank/DDBJ databases">
        <authorList>
            <person name="Qin S."/>
        </authorList>
    </citation>
    <scope>NUCLEOTIDE SEQUENCE</scope>
    <source>
        <strain evidence="2">CVir17-16-YZ6g</strain>
        <plasmid evidence="2">p17-15-vir-like</plasmid>
    </source>
</reference>
<organism evidence="2">
    <name type="scientific">Klebsiella pneumoniae</name>
    <dbReference type="NCBI Taxonomy" id="573"/>
    <lineage>
        <taxon>Bacteria</taxon>
        <taxon>Pseudomonadati</taxon>
        <taxon>Pseudomonadota</taxon>
        <taxon>Gammaproteobacteria</taxon>
        <taxon>Enterobacterales</taxon>
        <taxon>Enterobacteriaceae</taxon>
        <taxon>Klebsiella/Raoultella group</taxon>
        <taxon>Klebsiella</taxon>
        <taxon>Klebsiella pneumoniae complex</taxon>
    </lineage>
</organism>
<proteinExistence type="predicted"/>
<dbReference type="PANTHER" id="PTHR32063:SF19">
    <property type="entry name" value="CATION EFFLUX SYSTEM PROTEIN CUSA"/>
    <property type="match status" value="1"/>
</dbReference>
<dbReference type="Gene3D" id="1.20.1640.10">
    <property type="entry name" value="Multidrug efflux transporter AcrB transmembrane domain"/>
    <property type="match status" value="1"/>
</dbReference>